<feature type="non-terminal residue" evidence="1">
    <location>
        <position position="179"/>
    </location>
</feature>
<dbReference type="EMBL" id="RQTK01000288">
    <property type="protein sequence ID" value="RUS82404.1"/>
    <property type="molecule type" value="Genomic_DNA"/>
</dbReference>
<gene>
    <name evidence="1" type="ORF">EGW08_009856</name>
</gene>
<protein>
    <submittedName>
        <fullName evidence="1">Uncharacterized protein</fullName>
    </submittedName>
</protein>
<dbReference type="Proteomes" id="UP000271974">
    <property type="component" value="Unassembled WGS sequence"/>
</dbReference>
<reference evidence="1 2" key="1">
    <citation type="submission" date="2019-01" db="EMBL/GenBank/DDBJ databases">
        <title>A draft genome assembly of the solar-powered sea slug Elysia chlorotica.</title>
        <authorList>
            <person name="Cai H."/>
            <person name="Li Q."/>
            <person name="Fang X."/>
            <person name="Li J."/>
            <person name="Curtis N.E."/>
            <person name="Altenburger A."/>
            <person name="Shibata T."/>
            <person name="Feng M."/>
            <person name="Maeda T."/>
            <person name="Schwartz J.A."/>
            <person name="Shigenobu S."/>
            <person name="Lundholm N."/>
            <person name="Nishiyama T."/>
            <person name="Yang H."/>
            <person name="Hasebe M."/>
            <person name="Li S."/>
            <person name="Pierce S.K."/>
            <person name="Wang J."/>
        </authorList>
    </citation>
    <scope>NUCLEOTIDE SEQUENCE [LARGE SCALE GENOMIC DNA]</scope>
    <source>
        <strain evidence="1">EC2010</strain>
        <tissue evidence="1">Whole organism of an adult</tissue>
    </source>
</reference>
<accession>A0A433TLG9</accession>
<dbReference type="STRING" id="188477.A0A433TLG9"/>
<proteinExistence type="predicted"/>
<sequence>AYLEAGGAPVHELDGPLGLDGGDGGVDVLGDYVTAVQQAAGHVLAVSRVALHHLVGRLEARVRDLLHSVLLVVSLRSQCKGYRVGRQREMDSWVRHQVGLELGEIHIQRAIESGRDGGHNLADESVQVGVSRSPNVKVAPADVVDGLVVHHEGAVRVLQGRVGRQDRVVRLHHGRGDLR</sequence>
<feature type="non-terminal residue" evidence="1">
    <location>
        <position position="1"/>
    </location>
</feature>
<dbReference type="AlphaFoldDB" id="A0A433TLG9"/>
<dbReference type="OrthoDB" id="6926532at2759"/>
<name>A0A433TLG9_ELYCH</name>
<evidence type="ECO:0000313" key="2">
    <source>
        <dbReference type="Proteomes" id="UP000271974"/>
    </source>
</evidence>
<organism evidence="1 2">
    <name type="scientific">Elysia chlorotica</name>
    <name type="common">Eastern emerald elysia</name>
    <name type="synonym">Sea slug</name>
    <dbReference type="NCBI Taxonomy" id="188477"/>
    <lineage>
        <taxon>Eukaryota</taxon>
        <taxon>Metazoa</taxon>
        <taxon>Spiralia</taxon>
        <taxon>Lophotrochozoa</taxon>
        <taxon>Mollusca</taxon>
        <taxon>Gastropoda</taxon>
        <taxon>Heterobranchia</taxon>
        <taxon>Euthyneura</taxon>
        <taxon>Panpulmonata</taxon>
        <taxon>Sacoglossa</taxon>
        <taxon>Placobranchoidea</taxon>
        <taxon>Plakobranchidae</taxon>
        <taxon>Elysia</taxon>
    </lineage>
</organism>
<comment type="caution">
    <text evidence="1">The sequence shown here is derived from an EMBL/GenBank/DDBJ whole genome shotgun (WGS) entry which is preliminary data.</text>
</comment>
<evidence type="ECO:0000313" key="1">
    <source>
        <dbReference type="EMBL" id="RUS82404.1"/>
    </source>
</evidence>
<keyword evidence="2" id="KW-1185">Reference proteome</keyword>